<keyword evidence="5" id="KW-1003">Cell membrane</keyword>
<evidence type="ECO:0000256" key="6">
    <source>
        <dbReference type="ARBA" id="ARBA00022741"/>
    </source>
</evidence>
<evidence type="ECO:0000256" key="7">
    <source>
        <dbReference type="ARBA" id="ARBA00022795"/>
    </source>
</evidence>
<dbReference type="CDD" id="cd17873">
    <property type="entry name" value="FlhF"/>
    <property type="match status" value="1"/>
</dbReference>
<dbReference type="InterPro" id="IPR000897">
    <property type="entry name" value="SRP54_GTPase_dom"/>
</dbReference>
<keyword evidence="17" id="KW-0282">Flagellum</keyword>
<dbReference type="InterPro" id="IPR020006">
    <property type="entry name" value="FlhF"/>
</dbReference>
<evidence type="ECO:0000256" key="13">
    <source>
        <dbReference type="NCBIfam" id="TIGR03499"/>
    </source>
</evidence>
<dbReference type="PANTHER" id="PTHR43134:SF3">
    <property type="entry name" value="FLAGELLAR BIOSYNTHESIS PROTEIN FLHF"/>
    <property type="match status" value="1"/>
</dbReference>
<evidence type="ECO:0000256" key="2">
    <source>
        <dbReference type="ARBA" id="ARBA00008531"/>
    </source>
</evidence>
<keyword evidence="11" id="KW-1006">Bacterial flagellum protein export</keyword>
<keyword evidence="9" id="KW-0342">GTP-binding</keyword>
<comment type="subcellular location">
    <subcellularLocation>
        <location evidence="1">Cell membrane</location>
        <topology evidence="1">Peripheral membrane protein</topology>
        <orientation evidence="1">Cytoplasmic side</orientation>
    </subcellularLocation>
</comment>
<dbReference type="InterPro" id="IPR027417">
    <property type="entry name" value="P-loop_NTPase"/>
</dbReference>
<keyword evidence="10" id="KW-0472">Membrane</keyword>
<keyword evidence="8" id="KW-0653">Protein transport</keyword>
<comment type="function">
    <text evidence="12">Necessary for flagellar biosynthesis. May be involved in translocation of the flagellum.</text>
</comment>
<evidence type="ECO:0000256" key="4">
    <source>
        <dbReference type="ARBA" id="ARBA00022448"/>
    </source>
</evidence>
<keyword evidence="4" id="KW-0813">Transport</keyword>
<evidence type="ECO:0000256" key="10">
    <source>
        <dbReference type="ARBA" id="ARBA00023136"/>
    </source>
</evidence>
<evidence type="ECO:0000256" key="12">
    <source>
        <dbReference type="ARBA" id="ARBA00025337"/>
    </source>
</evidence>
<dbReference type="PANTHER" id="PTHR43134">
    <property type="entry name" value="SIGNAL RECOGNITION PARTICLE RECEPTOR SUBUNIT ALPHA"/>
    <property type="match status" value="1"/>
</dbReference>
<sequence length="540" mass="57984">MKIRRFVAKDMRTALTQIKEELGADAVIMSNKKIPEGVELMAAVDYNQVVPEARVDDAEMPTGNTIAAMPSSANGRAMDNDVVMLGQQKAAAIQNAMVQKGMAQPVMPQATAPANAENAPADSLSALLQRQAQNNANTAAPAPHTPQVSATQTPVPQQQAPLGSIEEQFKNFTQRLEQSSVGGDDNNLTGSTGQESAGQENDIFAEMDNGFDTQASSLSSAAVSNNGAVARQDFDNMKKEMASIRQLLEHQVSGLMWQDMAQKDPSRALLVTRLKALGVTEQLADQIAGYVPANVNEEDAWEQACELMTRQINTTNNDIIHRGGVVALVGPTGVGKTTTVAKLAARFAQIHGADQVAMISTDTYRIGGYEQLATYGRIIGCQVKQAKDAQALDALIQQFGKKKLILIDTAGMGQRDMRLAEHLTTLIANARVRIRNYLVLGANAQQRVMQENVERFKKVPLSGCIYTKLDESLSIGEIISTSIQNGLPISYLTDGQRVPEDIKVANAEKLVTLADKMASKVAGNNPGGWQSVSMNPAAVV</sequence>
<dbReference type="InterPro" id="IPR003593">
    <property type="entry name" value="AAA+_ATPase"/>
</dbReference>
<dbReference type="Pfam" id="PF00448">
    <property type="entry name" value="SRP54"/>
    <property type="match status" value="1"/>
</dbReference>
<feature type="domain" description="AAA+ ATPase" evidence="15">
    <location>
        <begin position="322"/>
        <end position="454"/>
    </location>
</feature>
<dbReference type="SUPFAM" id="SSF52540">
    <property type="entry name" value="P-loop containing nucleoside triphosphate hydrolases"/>
    <property type="match status" value="1"/>
</dbReference>
<evidence type="ECO:0000256" key="14">
    <source>
        <dbReference type="SAM" id="MobiDB-lite"/>
    </source>
</evidence>
<evidence type="ECO:0000259" key="15">
    <source>
        <dbReference type="SMART" id="SM00382"/>
    </source>
</evidence>
<gene>
    <name evidence="17" type="primary">flhF</name>
    <name evidence="17" type="ORF">H3N35_07355</name>
</gene>
<feature type="domain" description="SRP54-type proteins GTP-binding" evidence="16">
    <location>
        <begin position="323"/>
        <end position="516"/>
    </location>
</feature>
<protein>
    <recommendedName>
        <fullName evidence="3 13">Flagellar biosynthesis protein FlhF</fullName>
    </recommendedName>
</protein>
<comment type="similarity">
    <text evidence="2">Belongs to the GTP-binding SRP family.</text>
</comment>
<evidence type="ECO:0000256" key="9">
    <source>
        <dbReference type="ARBA" id="ARBA00023134"/>
    </source>
</evidence>
<dbReference type="SMART" id="SM00962">
    <property type="entry name" value="SRP54"/>
    <property type="match status" value="1"/>
</dbReference>
<dbReference type="SMART" id="SM00382">
    <property type="entry name" value="AAA"/>
    <property type="match status" value="1"/>
</dbReference>
<organism evidence="17 18">
    <name type="scientific">Thalassomonas haliotis</name>
    <dbReference type="NCBI Taxonomy" id="485448"/>
    <lineage>
        <taxon>Bacteria</taxon>
        <taxon>Pseudomonadati</taxon>
        <taxon>Pseudomonadota</taxon>
        <taxon>Gammaproteobacteria</taxon>
        <taxon>Alteromonadales</taxon>
        <taxon>Colwelliaceae</taxon>
        <taxon>Thalassomonas</taxon>
    </lineage>
</organism>
<dbReference type="InterPro" id="IPR047040">
    <property type="entry name" value="FlhF__GTPase_dom"/>
</dbReference>
<evidence type="ECO:0000256" key="1">
    <source>
        <dbReference type="ARBA" id="ARBA00004413"/>
    </source>
</evidence>
<dbReference type="Proteomes" id="UP001215231">
    <property type="component" value="Chromosome"/>
</dbReference>
<feature type="region of interest" description="Disordered" evidence="14">
    <location>
        <begin position="176"/>
        <end position="196"/>
    </location>
</feature>
<dbReference type="EMBL" id="CP059693">
    <property type="protein sequence ID" value="WDE13250.1"/>
    <property type="molecule type" value="Genomic_DNA"/>
</dbReference>
<accession>A0ABY7VHP0</accession>
<evidence type="ECO:0000256" key="3">
    <source>
        <dbReference type="ARBA" id="ARBA00014919"/>
    </source>
</evidence>
<dbReference type="RefSeq" id="WP_274053600.1">
    <property type="nucleotide sequence ID" value="NZ_CP059693.1"/>
</dbReference>
<evidence type="ECO:0000259" key="16">
    <source>
        <dbReference type="SMART" id="SM00962"/>
    </source>
</evidence>
<keyword evidence="7" id="KW-1005">Bacterial flagellum biogenesis</keyword>
<evidence type="ECO:0000256" key="11">
    <source>
        <dbReference type="ARBA" id="ARBA00023225"/>
    </source>
</evidence>
<dbReference type="Gene3D" id="3.40.50.300">
    <property type="entry name" value="P-loop containing nucleotide triphosphate hydrolases"/>
    <property type="match status" value="1"/>
</dbReference>
<evidence type="ECO:0000256" key="5">
    <source>
        <dbReference type="ARBA" id="ARBA00022475"/>
    </source>
</evidence>
<name>A0ABY7VHP0_9GAMM</name>
<feature type="region of interest" description="Disordered" evidence="14">
    <location>
        <begin position="135"/>
        <end position="160"/>
    </location>
</feature>
<dbReference type="NCBIfam" id="TIGR03499">
    <property type="entry name" value="FlhF"/>
    <property type="match status" value="1"/>
</dbReference>
<evidence type="ECO:0000256" key="8">
    <source>
        <dbReference type="ARBA" id="ARBA00022927"/>
    </source>
</evidence>
<evidence type="ECO:0000313" key="18">
    <source>
        <dbReference type="Proteomes" id="UP001215231"/>
    </source>
</evidence>
<keyword evidence="6" id="KW-0547">Nucleotide-binding</keyword>
<keyword evidence="17" id="KW-0966">Cell projection</keyword>
<evidence type="ECO:0000313" key="17">
    <source>
        <dbReference type="EMBL" id="WDE13250.1"/>
    </source>
</evidence>
<reference evidence="17 18" key="1">
    <citation type="journal article" date="2022" name="Mar. Drugs">
        <title>Bioassay-Guided Fractionation Leads to the Detection of Cholic Acid Generated by the Rare Thalassomonas sp.</title>
        <authorList>
            <person name="Pheiffer F."/>
            <person name="Schneider Y.K."/>
            <person name="Hansen E.H."/>
            <person name="Andersen J.H."/>
            <person name="Isaksson J."/>
            <person name="Busche T."/>
            <person name="R C."/>
            <person name="Kalinowski J."/>
            <person name="Zyl L.V."/>
            <person name="Trindade M."/>
        </authorList>
    </citation>
    <scope>NUCLEOTIDE SEQUENCE [LARGE SCALE GENOMIC DNA]</scope>
    <source>
        <strain evidence="17 18">A5K-61T</strain>
    </source>
</reference>
<dbReference type="Gene3D" id="1.20.120.1380">
    <property type="entry name" value="Flagellar FlhF biosynthesis protein, N domain"/>
    <property type="match status" value="1"/>
</dbReference>
<keyword evidence="18" id="KW-1185">Reference proteome</keyword>
<keyword evidence="17" id="KW-0969">Cilium</keyword>
<proteinExistence type="inferred from homology"/>